<keyword evidence="1" id="KW-0418">Kinase</keyword>
<comment type="subunit">
    <text evidence="1">Homodimer.</text>
</comment>
<dbReference type="PANTHER" id="PTHR13158:SF5">
    <property type="entry name" value="NAD KINASE 2, MITOCHONDRIAL"/>
    <property type="match status" value="1"/>
</dbReference>
<dbReference type="InterPro" id="IPR017437">
    <property type="entry name" value="ATP-NAD_kinase_PpnK-typ_C"/>
</dbReference>
<dbReference type="EMBL" id="GDRN01072074">
    <property type="protein sequence ID" value="JAI63599.1"/>
    <property type="molecule type" value="Transcribed_RNA"/>
</dbReference>
<dbReference type="GO" id="GO:0006741">
    <property type="term" value="P:NADP+ biosynthetic process"/>
    <property type="evidence" value="ECO:0007669"/>
    <property type="project" value="UniProtKB-UniRule"/>
</dbReference>
<proteinExistence type="inferred from homology"/>
<dbReference type="PIRSF" id="PIRSF017565">
    <property type="entry name" value="Kin_ATP-NAD_euk"/>
    <property type="match status" value="1"/>
</dbReference>
<dbReference type="InterPro" id="IPR012355">
    <property type="entry name" value="NADK2_mit"/>
</dbReference>
<reference evidence="2" key="1">
    <citation type="submission" date="2015-09" db="EMBL/GenBank/DDBJ databases">
        <title>Scylla olivacea transcriptome.</title>
        <authorList>
            <person name="Ikhwanuddin M."/>
        </authorList>
    </citation>
    <scope>NUCLEOTIDE SEQUENCE</scope>
</reference>
<dbReference type="Gene3D" id="3.40.50.10330">
    <property type="entry name" value="Probable inorganic polyphosphate/atp-NAD kinase, domain 1"/>
    <property type="match status" value="1"/>
</dbReference>
<dbReference type="InterPro" id="IPR017438">
    <property type="entry name" value="ATP-NAD_kinase_N"/>
</dbReference>
<name>A0A0P4W4Y9_SCYOL</name>
<keyword evidence="1" id="KW-0067">ATP-binding</keyword>
<keyword evidence="1" id="KW-0521">NADP</keyword>
<keyword evidence="1" id="KW-0520">NAD</keyword>
<dbReference type="InterPro" id="IPR016064">
    <property type="entry name" value="NAD/diacylglycerol_kinase_sf"/>
</dbReference>
<comment type="subcellular location">
    <subcellularLocation>
        <location evidence="1">Mitochondrion</location>
    </subcellularLocation>
</comment>
<dbReference type="PANTHER" id="PTHR13158">
    <property type="match status" value="1"/>
</dbReference>
<dbReference type="AlphaFoldDB" id="A0A0P4W4Y9"/>
<keyword evidence="1" id="KW-0547">Nucleotide-binding</keyword>
<dbReference type="GO" id="GO:0003951">
    <property type="term" value="F:NAD+ kinase activity"/>
    <property type="evidence" value="ECO:0007669"/>
    <property type="project" value="UniProtKB-UniRule"/>
</dbReference>
<evidence type="ECO:0000256" key="1">
    <source>
        <dbReference type="PIRNR" id="PIRNR017565"/>
    </source>
</evidence>
<dbReference type="GO" id="GO:0005524">
    <property type="term" value="F:ATP binding"/>
    <property type="evidence" value="ECO:0007669"/>
    <property type="project" value="UniProtKB-UniRule"/>
</dbReference>
<keyword evidence="1" id="KW-0496">Mitochondrion</keyword>
<dbReference type="Gene3D" id="2.60.200.30">
    <property type="entry name" value="Probable inorganic polyphosphate/atp-NAD kinase, domain 2"/>
    <property type="match status" value="1"/>
</dbReference>
<evidence type="ECO:0000313" key="2">
    <source>
        <dbReference type="EMBL" id="JAI63599.1"/>
    </source>
</evidence>
<comment type="catalytic activity">
    <reaction evidence="1">
        <text>NAD(+) + ATP = ADP + NADP(+) + H(+)</text>
        <dbReference type="Rhea" id="RHEA:18629"/>
        <dbReference type="ChEBI" id="CHEBI:15378"/>
        <dbReference type="ChEBI" id="CHEBI:30616"/>
        <dbReference type="ChEBI" id="CHEBI:57540"/>
        <dbReference type="ChEBI" id="CHEBI:58349"/>
        <dbReference type="ChEBI" id="CHEBI:456216"/>
        <dbReference type="EC" id="2.7.1.23"/>
    </reaction>
</comment>
<comment type="function">
    <text evidence="1">Mitochondrial NAD(+) kinase that phosphorylates NAD(+) to yield NADP(+). Can use both ATP or inorganic polyphosphate as the phosphoryl donor.</text>
</comment>
<protein>
    <recommendedName>
        <fullName evidence="1">NAD kinase 2, mitochondrial</fullName>
        <ecNumber evidence="1">2.7.1.23</ecNumber>
    </recommendedName>
    <alternativeName>
        <fullName evidence="1">NAD kinase domain-containing protein 1, mitochondrial</fullName>
    </alternativeName>
</protein>
<comment type="similarity">
    <text evidence="1">Belongs to the NAD kinase family.</text>
</comment>
<sequence>MKPEYFVLSRVCACRSGLVCGPPGRTSGCSSSRSPLLYSGAMTMNLLKSVFTHRNAKILKTAMMCDCHRGCAMVSSPHLDPAAFKPQKVLILTKLSRYEFERRRHPELTEKELEKCLRLRGSDYNNLLYHHYIHKGVENTVNSVFTAAGIETRVVYRFDYTDPNIEWADAIVTTGGDGTFLLAASRILDRNKPLIGFNSDPTRSKGQLCLPQKYSVEVQEAVDKLLKGKFRWTFRRRIRVTLIGDDIFKPPVELHNQQLQYHEYRYLDMEPQLRNVQEDMPPCSETGMARRVLPVLALNEVFIGECVSARVSYLELSMDSMSPIKQKCSGLIASTGTGSTSWTYNVNKLTEQNMEEILTIVKEETGYKIRDTDEKFVSKITEIFNEMLITSPEAPRMVYTIRDQLVSSPLRSECIKPRGVAKSIGVRSRCFDASLVIDGGLSFTFNDGTRALLEIHDEDALRTVTLHGDVTEVVFKH</sequence>
<dbReference type="GO" id="GO:0042803">
    <property type="term" value="F:protein homodimerization activity"/>
    <property type="evidence" value="ECO:0007669"/>
    <property type="project" value="UniProtKB-UniRule"/>
</dbReference>
<dbReference type="GO" id="GO:0005739">
    <property type="term" value="C:mitochondrion"/>
    <property type="evidence" value="ECO:0007669"/>
    <property type="project" value="UniProtKB-SubCell"/>
</dbReference>
<dbReference type="GO" id="GO:0019674">
    <property type="term" value="P:NAD+ metabolic process"/>
    <property type="evidence" value="ECO:0007669"/>
    <property type="project" value="UniProtKB-UniRule"/>
</dbReference>
<keyword evidence="1" id="KW-0808">Transferase</keyword>
<dbReference type="EC" id="2.7.1.23" evidence="1"/>
<accession>A0A0P4W4Y9</accession>
<dbReference type="SUPFAM" id="SSF111331">
    <property type="entry name" value="NAD kinase/diacylglycerol kinase-like"/>
    <property type="match status" value="1"/>
</dbReference>
<organism evidence="2">
    <name type="scientific">Scylla olivacea</name>
    <name type="common">Orange mud crab</name>
    <name type="synonym">Cancer olivacea</name>
    <dbReference type="NCBI Taxonomy" id="85551"/>
    <lineage>
        <taxon>Eukaryota</taxon>
        <taxon>Metazoa</taxon>
        <taxon>Ecdysozoa</taxon>
        <taxon>Arthropoda</taxon>
        <taxon>Crustacea</taxon>
        <taxon>Multicrustacea</taxon>
        <taxon>Malacostraca</taxon>
        <taxon>Eumalacostraca</taxon>
        <taxon>Eucarida</taxon>
        <taxon>Decapoda</taxon>
        <taxon>Pleocyemata</taxon>
        <taxon>Brachyura</taxon>
        <taxon>Eubrachyura</taxon>
        <taxon>Portunoidea</taxon>
        <taxon>Portunidae</taxon>
        <taxon>Portuninae</taxon>
        <taxon>Scylla</taxon>
    </lineage>
</organism>